<dbReference type="STRING" id="1120980.GCA_000745955_02383"/>
<protein>
    <submittedName>
        <fullName evidence="1">Uncharacterized protein</fullName>
    </submittedName>
</protein>
<evidence type="ECO:0000313" key="1">
    <source>
        <dbReference type="EMBL" id="SSY81074.1"/>
    </source>
</evidence>
<evidence type="ECO:0000313" key="2">
    <source>
        <dbReference type="Proteomes" id="UP000254209"/>
    </source>
</evidence>
<dbReference type="Proteomes" id="UP000254209">
    <property type="component" value="Unassembled WGS sequence"/>
</dbReference>
<dbReference type="AlphaFoldDB" id="A0A376BXL0"/>
<keyword evidence="2" id="KW-1185">Reference proteome</keyword>
<proteinExistence type="predicted"/>
<reference evidence="1 2" key="1">
    <citation type="submission" date="2018-06" db="EMBL/GenBank/DDBJ databases">
        <authorList>
            <consortium name="Pathogen Informatics"/>
            <person name="Doyle S."/>
        </authorList>
    </citation>
    <scope>NUCLEOTIDE SEQUENCE [LARGE SCALE GENOMIC DNA]</scope>
    <source>
        <strain evidence="1 2">NCTC10283</strain>
    </source>
</reference>
<gene>
    <name evidence="1" type="ORF">NCTC10283_02639</name>
</gene>
<dbReference type="RefSeq" id="WP_034295316.1">
    <property type="nucleotide sequence ID" value="NZ_CP091519.2"/>
</dbReference>
<sequence>MQTDIHITIQTPPAPPTLRTQIGTDIRIIRLTDGKICVSHQFDDVIHMCDLREKRIYWLANLLELKPEEISFLNGHLVEKTHG</sequence>
<accession>A0A376BXL0</accession>
<organism evidence="1 2">
    <name type="scientific">Alysiella crassa</name>
    <dbReference type="NCBI Taxonomy" id="153491"/>
    <lineage>
        <taxon>Bacteria</taxon>
        <taxon>Pseudomonadati</taxon>
        <taxon>Pseudomonadota</taxon>
        <taxon>Betaproteobacteria</taxon>
        <taxon>Neisseriales</taxon>
        <taxon>Neisseriaceae</taxon>
        <taxon>Alysiella</taxon>
    </lineage>
</organism>
<name>A0A376BXL0_9NEIS</name>
<dbReference type="EMBL" id="UFSO01000003">
    <property type="protein sequence ID" value="SSY81074.1"/>
    <property type="molecule type" value="Genomic_DNA"/>
</dbReference>